<evidence type="ECO:0008006" key="4">
    <source>
        <dbReference type="Google" id="ProtNLM"/>
    </source>
</evidence>
<accession>A0A2H3BX43</accession>
<feature type="transmembrane region" description="Helical" evidence="1">
    <location>
        <begin position="20"/>
        <end position="38"/>
    </location>
</feature>
<reference evidence="3" key="1">
    <citation type="journal article" date="2017" name="Nat. Ecol. Evol.">
        <title>Genome expansion and lineage-specific genetic innovations in the forest pathogenic fungi Armillaria.</title>
        <authorList>
            <person name="Sipos G."/>
            <person name="Prasanna A.N."/>
            <person name="Walter M.C."/>
            <person name="O'Connor E."/>
            <person name="Balint B."/>
            <person name="Krizsan K."/>
            <person name="Kiss B."/>
            <person name="Hess J."/>
            <person name="Varga T."/>
            <person name="Slot J."/>
            <person name="Riley R."/>
            <person name="Boka B."/>
            <person name="Rigling D."/>
            <person name="Barry K."/>
            <person name="Lee J."/>
            <person name="Mihaltcheva S."/>
            <person name="LaButti K."/>
            <person name="Lipzen A."/>
            <person name="Waldron R."/>
            <person name="Moloney N.M."/>
            <person name="Sperisen C."/>
            <person name="Kredics L."/>
            <person name="Vagvoelgyi C."/>
            <person name="Patrignani A."/>
            <person name="Fitzpatrick D."/>
            <person name="Nagy I."/>
            <person name="Doyle S."/>
            <person name="Anderson J.B."/>
            <person name="Grigoriev I.V."/>
            <person name="Gueldener U."/>
            <person name="Muensterkoetter M."/>
            <person name="Nagy L.G."/>
        </authorList>
    </citation>
    <scope>NUCLEOTIDE SEQUENCE [LARGE SCALE GENOMIC DNA]</scope>
    <source>
        <strain evidence="3">28-4</strain>
    </source>
</reference>
<name>A0A2H3BX43_9AGAR</name>
<protein>
    <recommendedName>
        <fullName evidence="4">G-protein coupled receptors family 2 profile 2 domain-containing protein</fullName>
    </recommendedName>
</protein>
<dbReference type="STRING" id="1076256.A0A2H3BX43"/>
<feature type="transmembrane region" description="Helical" evidence="1">
    <location>
        <begin position="163"/>
        <end position="188"/>
    </location>
</feature>
<dbReference type="AlphaFoldDB" id="A0A2H3BX43"/>
<keyword evidence="1" id="KW-1133">Transmembrane helix</keyword>
<evidence type="ECO:0000313" key="2">
    <source>
        <dbReference type="EMBL" id="PBK71552.1"/>
    </source>
</evidence>
<dbReference type="EMBL" id="KZ293423">
    <property type="protein sequence ID" value="PBK71552.1"/>
    <property type="molecule type" value="Genomic_DNA"/>
</dbReference>
<sequence>MPVATAQVPGVPTFVTFDVVLAFALFFLAMTIIPAAMVKSICRTKTWFSLLISCVVYCISFFLLLGHQSGPEPPLGLCLINASLVYAGLPSIAAAGLILIVELYLRLTSTMSDVDERRVTRMLWCPPVVHAVVFWVVMVYGLSDVTKVERDKTGFYCLVDHPASYLVPAAFVFFFTMNMLCLEGYTVLSGCYPLFRVHGSRPSQAIRSLFSIYPGHLRHHHSRYDGPQRLVDKALPRLHSFIYCHSFWFPSGRLSLRVVSLLLTSS</sequence>
<feature type="transmembrane region" description="Helical" evidence="1">
    <location>
        <begin position="79"/>
        <end position="101"/>
    </location>
</feature>
<keyword evidence="3" id="KW-1185">Reference proteome</keyword>
<gene>
    <name evidence="2" type="ORF">ARMSODRAFT_779385</name>
</gene>
<organism evidence="2 3">
    <name type="scientific">Armillaria solidipes</name>
    <dbReference type="NCBI Taxonomy" id="1076256"/>
    <lineage>
        <taxon>Eukaryota</taxon>
        <taxon>Fungi</taxon>
        <taxon>Dikarya</taxon>
        <taxon>Basidiomycota</taxon>
        <taxon>Agaricomycotina</taxon>
        <taxon>Agaricomycetes</taxon>
        <taxon>Agaricomycetidae</taxon>
        <taxon>Agaricales</taxon>
        <taxon>Marasmiineae</taxon>
        <taxon>Physalacriaceae</taxon>
        <taxon>Armillaria</taxon>
    </lineage>
</organism>
<evidence type="ECO:0000256" key="1">
    <source>
        <dbReference type="SAM" id="Phobius"/>
    </source>
</evidence>
<dbReference type="Proteomes" id="UP000218334">
    <property type="component" value="Unassembled WGS sequence"/>
</dbReference>
<feature type="transmembrane region" description="Helical" evidence="1">
    <location>
        <begin position="47"/>
        <end position="67"/>
    </location>
</feature>
<proteinExistence type="predicted"/>
<keyword evidence="1" id="KW-0472">Membrane</keyword>
<evidence type="ECO:0000313" key="3">
    <source>
        <dbReference type="Proteomes" id="UP000218334"/>
    </source>
</evidence>
<keyword evidence="1" id="KW-0812">Transmembrane</keyword>
<feature type="transmembrane region" description="Helical" evidence="1">
    <location>
        <begin position="122"/>
        <end position="143"/>
    </location>
</feature>